<sequence length="313" mass="35052">MIKYLAKRLARSVITLIIIISIVFILLRLMPIEGYFQNFDKLTKEQIHTGIVNMGLDKPVPIQLKNFFIQLLHGDLGVSRIYRANVPITKILSGKIPISLTLGGISLFLSLVLGIPLGTLMARSKGKFWDKFGTAFIVFIQAVPAAVYYLFIQVYGHDFFGFSMLFSKDNFATWILPIISLSLGNIAYYSMWLRRYMVDESNKDYVKLAVAKGVSSKNIMMKHIFRNAFVPMIQYLPSSFLNTIIGSIYVESLYSVPGMGGLLVDVVKRQDNTMVQAIVILFACVGILGLILGDILMTIIDPRISFSKKGGAR</sequence>
<keyword evidence="4 7" id="KW-0812">Transmembrane</keyword>
<dbReference type="EMBL" id="CP048000">
    <property type="protein sequence ID" value="QHQ61341.1"/>
    <property type="molecule type" value="Genomic_DNA"/>
</dbReference>
<name>A0A6P1TN77_9FIRM</name>
<evidence type="ECO:0000256" key="7">
    <source>
        <dbReference type="RuleBase" id="RU363032"/>
    </source>
</evidence>
<organism evidence="9 10">
    <name type="scientific">Anaerocolumna sedimenticola</name>
    <dbReference type="NCBI Taxonomy" id="2696063"/>
    <lineage>
        <taxon>Bacteria</taxon>
        <taxon>Bacillati</taxon>
        <taxon>Bacillota</taxon>
        <taxon>Clostridia</taxon>
        <taxon>Lachnospirales</taxon>
        <taxon>Lachnospiraceae</taxon>
        <taxon>Anaerocolumna</taxon>
    </lineage>
</organism>
<keyword evidence="10" id="KW-1185">Reference proteome</keyword>
<evidence type="ECO:0000256" key="6">
    <source>
        <dbReference type="ARBA" id="ARBA00023136"/>
    </source>
</evidence>
<keyword evidence="6 7" id="KW-0472">Membrane</keyword>
<evidence type="ECO:0000313" key="9">
    <source>
        <dbReference type="EMBL" id="QHQ61341.1"/>
    </source>
</evidence>
<feature type="transmembrane region" description="Helical" evidence="7">
    <location>
        <begin position="171"/>
        <end position="193"/>
    </location>
</feature>
<dbReference type="KEGG" id="anr:Ana3638_11610"/>
<proteinExistence type="inferred from homology"/>
<feature type="transmembrane region" description="Helical" evidence="7">
    <location>
        <begin position="96"/>
        <end position="120"/>
    </location>
</feature>
<evidence type="ECO:0000256" key="3">
    <source>
        <dbReference type="ARBA" id="ARBA00022475"/>
    </source>
</evidence>
<dbReference type="RefSeq" id="WP_161838166.1">
    <property type="nucleotide sequence ID" value="NZ_CP048000.1"/>
</dbReference>
<keyword evidence="3" id="KW-1003">Cell membrane</keyword>
<keyword evidence="2 7" id="KW-0813">Transport</keyword>
<dbReference type="InterPro" id="IPR035906">
    <property type="entry name" value="MetI-like_sf"/>
</dbReference>
<dbReference type="PROSITE" id="PS50928">
    <property type="entry name" value="ABC_TM1"/>
    <property type="match status" value="1"/>
</dbReference>
<evidence type="ECO:0000256" key="5">
    <source>
        <dbReference type="ARBA" id="ARBA00022989"/>
    </source>
</evidence>
<keyword evidence="5 7" id="KW-1133">Transmembrane helix</keyword>
<dbReference type="Proteomes" id="UP000464314">
    <property type="component" value="Chromosome"/>
</dbReference>
<dbReference type="GO" id="GO:0005886">
    <property type="term" value="C:plasma membrane"/>
    <property type="evidence" value="ECO:0007669"/>
    <property type="project" value="UniProtKB-SubCell"/>
</dbReference>
<accession>A0A6P1TN77</accession>
<dbReference type="PANTHER" id="PTHR30465:SF0">
    <property type="entry name" value="OLIGOPEPTIDE TRANSPORT SYSTEM PERMEASE PROTEIN APPB"/>
    <property type="match status" value="1"/>
</dbReference>
<dbReference type="PANTHER" id="PTHR30465">
    <property type="entry name" value="INNER MEMBRANE ABC TRANSPORTER"/>
    <property type="match status" value="1"/>
</dbReference>
<feature type="domain" description="ABC transmembrane type-1" evidence="8">
    <location>
        <begin position="96"/>
        <end position="292"/>
    </location>
</feature>
<dbReference type="Pfam" id="PF19300">
    <property type="entry name" value="BPD_transp_1_N"/>
    <property type="match status" value="1"/>
</dbReference>
<dbReference type="InterPro" id="IPR045621">
    <property type="entry name" value="BPD_transp_1_N"/>
</dbReference>
<gene>
    <name evidence="9" type="ORF">Ana3638_11610</name>
</gene>
<protein>
    <submittedName>
        <fullName evidence="9">ABC transporter permease subunit</fullName>
    </submittedName>
</protein>
<dbReference type="SUPFAM" id="SSF161098">
    <property type="entry name" value="MetI-like"/>
    <property type="match status" value="1"/>
</dbReference>
<evidence type="ECO:0000259" key="8">
    <source>
        <dbReference type="PROSITE" id="PS50928"/>
    </source>
</evidence>
<comment type="subcellular location">
    <subcellularLocation>
        <location evidence="1 7">Cell membrane</location>
        <topology evidence="1 7">Multi-pass membrane protein</topology>
    </subcellularLocation>
</comment>
<feature type="transmembrane region" description="Helical" evidence="7">
    <location>
        <begin position="274"/>
        <end position="300"/>
    </location>
</feature>
<evidence type="ECO:0000256" key="2">
    <source>
        <dbReference type="ARBA" id="ARBA00022448"/>
    </source>
</evidence>
<dbReference type="InterPro" id="IPR000515">
    <property type="entry name" value="MetI-like"/>
</dbReference>
<evidence type="ECO:0000256" key="1">
    <source>
        <dbReference type="ARBA" id="ARBA00004651"/>
    </source>
</evidence>
<dbReference type="CDD" id="cd06261">
    <property type="entry name" value="TM_PBP2"/>
    <property type="match status" value="1"/>
</dbReference>
<dbReference type="GO" id="GO:0055085">
    <property type="term" value="P:transmembrane transport"/>
    <property type="evidence" value="ECO:0007669"/>
    <property type="project" value="InterPro"/>
</dbReference>
<feature type="transmembrane region" description="Helical" evidence="7">
    <location>
        <begin position="12"/>
        <end position="30"/>
    </location>
</feature>
<comment type="similarity">
    <text evidence="7">Belongs to the binding-protein-dependent transport system permease family.</text>
</comment>
<dbReference type="AlphaFoldDB" id="A0A6P1TN77"/>
<evidence type="ECO:0000313" key="10">
    <source>
        <dbReference type="Proteomes" id="UP000464314"/>
    </source>
</evidence>
<dbReference type="Gene3D" id="1.10.3720.10">
    <property type="entry name" value="MetI-like"/>
    <property type="match status" value="1"/>
</dbReference>
<evidence type="ECO:0000256" key="4">
    <source>
        <dbReference type="ARBA" id="ARBA00022692"/>
    </source>
</evidence>
<feature type="transmembrane region" description="Helical" evidence="7">
    <location>
        <begin position="132"/>
        <end position="151"/>
    </location>
</feature>
<dbReference type="Pfam" id="PF00528">
    <property type="entry name" value="BPD_transp_1"/>
    <property type="match status" value="1"/>
</dbReference>
<reference evidence="9 10" key="1">
    <citation type="submission" date="2020-01" db="EMBL/GenBank/DDBJ databases">
        <title>Genome analysis of Anaerocolumna sp. CBA3638.</title>
        <authorList>
            <person name="Kim J."/>
            <person name="Roh S.W."/>
        </authorList>
    </citation>
    <scope>NUCLEOTIDE SEQUENCE [LARGE SCALE GENOMIC DNA]</scope>
    <source>
        <strain evidence="9 10">CBA3638</strain>
    </source>
</reference>